<keyword evidence="2" id="KW-0808">Transferase</keyword>
<gene>
    <name evidence="13" type="primary">Piso0_004034</name>
    <name evidence="12" type="ORF">GNLVRS01_PISO0K07996g</name>
    <name evidence="13" type="ORF">GNLVRS01_PISO0L07997g</name>
</gene>
<dbReference type="Proteomes" id="UP000005222">
    <property type="component" value="Chromosome L"/>
</dbReference>
<evidence type="ECO:0000256" key="5">
    <source>
        <dbReference type="ARBA" id="ARBA00022771"/>
    </source>
</evidence>
<comment type="subcellular location">
    <subcellularLocation>
        <location evidence="1">Nucleus</location>
    </subcellularLocation>
</comment>
<reference evidence="14" key="2">
    <citation type="journal article" date="2012" name="G3 (Bethesda)">
        <title>Pichia sorbitophila, an interspecies yeast hybrid reveals early steps of genome resolution following polyploidization.</title>
        <authorList>
            <person name="Leh Louis V."/>
            <person name="Despons L."/>
            <person name="Friedrich A."/>
            <person name="Martin T."/>
            <person name="Durrens P."/>
            <person name="Casaregola S."/>
            <person name="Neuveglise C."/>
            <person name="Fairhead C."/>
            <person name="Marck C."/>
            <person name="Cruz J.A."/>
            <person name="Straub M.L."/>
            <person name="Kugler V."/>
            <person name="Sacerdot C."/>
            <person name="Uzunov Z."/>
            <person name="Thierry A."/>
            <person name="Weiss S."/>
            <person name="Bleykasten C."/>
            <person name="De Montigny J."/>
            <person name="Jacques N."/>
            <person name="Jung P."/>
            <person name="Lemaire M."/>
            <person name="Mallet S."/>
            <person name="Morel G."/>
            <person name="Richard G.F."/>
            <person name="Sarkar A."/>
            <person name="Savel G."/>
            <person name="Schacherer J."/>
            <person name="Seret M.L."/>
            <person name="Talla E."/>
            <person name="Samson G."/>
            <person name="Jubin C."/>
            <person name="Poulain J."/>
            <person name="Vacherie B."/>
            <person name="Barbe V."/>
            <person name="Pelletier E."/>
            <person name="Sherman D.J."/>
            <person name="Westhof E."/>
            <person name="Weissenbach J."/>
            <person name="Baret P.V."/>
            <person name="Wincker P."/>
            <person name="Gaillardin C."/>
            <person name="Dujon B."/>
            <person name="Souciet J.L."/>
        </authorList>
    </citation>
    <scope>NUCLEOTIDE SEQUENCE [LARGE SCALE GENOMIC DNA]</scope>
    <source>
        <strain evidence="14">ATCC MYA-4447 / BCRC 22081 / CBS 7064 / NBRC 10061 / NRRL Y-12695</strain>
    </source>
</reference>
<dbReference type="FunCoup" id="G8Y7A9">
    <property type="interactions" value="1011"/>
</dbReference>
<evidence type="ECO:0000256" key="9">
    <source>
        <dbReference type="SAM" id="MobiDB-lite"/>
    </source>
</evidence>
<feature type="region of interest" description="Disordered" evidence="9">
    <location>
        <begin position="591"/>
        <end position="617"/>
    </location>
</feature>
<dbReference type="STRING" id="559304.G8Y7A9"/>
<dbReference type="Pfam" id="PF18439">
    <property type="entry name" value="zf_UBZ"/>
    <property type="match status" value="1"/>
</dbReference>
<evidence type="ECO:0000256" key="3">
    <source>
        <dbReference type="ARBA" id="ARBA00022723"/>
    </source>
</evidence>
<evidence type="ECO:0000256" key="7">
    <source>
        <dbReference type="ARBA" id="ARBA00023204"/>
    </source>
</evidence>
<dbReference type="PROSITE" id="PS51907">
    <property type="entry name" value="ZF_UBZ3"/>
    <property type="match status" value="1"/>
</dbReference>
<dbReference type="FunFam" id="3.40.1170.60:FF:000008">
    <property type="entry name" value="DNA polymerase eta subunit"/>
    <property type="match status" value="1"/>
</dbReference>
<dbReference type="GO" id="GO:0003684">
    <property type="term" value="F:damaged DNA binding"/>
    <property type="evidence" value="ECO:0007669"/>
    <property type="project" value="InterPro"/>
</dbReference>
<dbReference type="GO" id="GO:0005634">
    <property type="term" value="C:nucleus"/>
    <property type="evidence" value="ECO:0007669"/>
    <property type="project" value="UniProtKB-SubCell"/>
</dbReference>
<evidence type="ECO:0000259" key="11">
    <source>
        <dbReference type="PROSITE" id="PS51907"/>
    </source>
</evidence>
<proteinExistence type="predicted"/>
<dbReference type="PIRSF" id="PIRSF036603">
    <property type="entry name" value="DPol_eta"/>
    <property type="match status" value="1"/>
</dbReference>
<keyword evidence="14" id="KW-1185">Reference proteome</keyword>
<dbReference type="EMBL" id="FO082048">
    <property type="protein sequence ID" value="CCE84489.1"/>
    <property type="molecule type" value="Genomic_DNA"/>
</dbReference>
<dbReference type="Proteomes" id="UP000005222">
    <property type="component" value="Chromosome K"/>
</dbReference>
<keyword evidence="5" id="KW-0863">Zinc-finger</keyword>
<dbReference type="PANTHER" id="PTHR45873:SF1">
    <property type="entry name" value="DNA POLYMERASE ETA"/>
    <property type="match status" value="1"/>
</dbReference>
<dbReference type="GO" id="GO:0042276">
    <property type="term" value="P:error-prone translesion synthesis"/>
    <property type="evidence" value="ECO:0007669"/>
    <property type="project" value="TreeGrafter"/>
</dbReference>
<dbReference type="GO" id="GO:0008270">
    <property type="term" value="F:zinc ion binding"/>
    <property type="evidence" value="ECO:0007669"/>
    <property type="project" value="UniProtKB-KW"/>
</dbReference>
<dbReference type="InterPro" id="IPR052230">
    <property type="entry name" value="DNA_polymerase_eta"/>
</dbReference>
<dbReference type="Gene3D" id="3.30.1490.100">
    <property type="entry name" value="DNA polymerase, Y-family, little finger domain"/>
    <property type="match status" value="1"/>
</dbReference>
<evidence type="ECO:0000256" key="1">
    <source>
        <dbReference type="ARBA" id="ARBA00004123"/>
    </source>
</evidence>
<name>G8Y7A9_PICSO</name>
<dbReference type="GO" id="GO:0070987">
    <property type="term" value="P:error-free translesion synthesis"/>
    <property type="evidence" value="ECO:0007669"/>
    <property type="project" value="UniProtKB-ARBA"/>
</dbReference>
<dbReference type="PROSITE" id="PS50173">
    <property type="entry name" value="UMUC"/>
    <property type="match status" value="1"/>
</dbReference>
<dbReference type="OrthoDB" id="5723at2759"/>
<dbReference type="AlphaFoldDB" id="G8Y7A9"/>
<feature type="domain" description="UmuC" evidence="10">
    <location>
        <begin position="44"/>
        <end position="308"/>
    </location>
</feature>
<dbReference type="InterPro" id="IPR036775">
    <property type="entry name" value="DNA_pol_Y-fam_lit_finger_sf"/>
</dbReference>
<keyword evidence="3" id="KW-0479">Metal-binding</keyword>
<keyword evidence="4" id="KW-0227">DNA damage</keyword>
<keyword evidence="6" id="KW-0862">Zinc</keyword>
<dbReference type="InParanoid" id="G8Y7A9"/>
<accession>G8Y7A9</accession>
<dbReference type="GO" id="GO:0035861">
    <property type="term" value="C:site of double-strand break"/>
    <property type="evidence" value="ECO:0007669"/>
    <property type="project" value="TreeGrafter"/>
</dbReference>
<protein>
    <submittedName>
        <fullName evidence="13">Piso0_004034 protein</fullName>
    </submittedName>
</protein>
<dbReference type="SUPFAM" id="SSF56672">
    <property type="entry name" value="DNA/RNA polymerases"/>
    <property type="match status" value="1"/>
</dbReference>
<evidence type="ECO:0000259" key="10">
    <source>
        <dbReference type="PROSITE" id="PS50173"/>
    </source>
</evidence>
<organism evidence="13 14">
    <name type="scientific">Pichia sorbitophila (strain ATCC MYA-4447 / BCRC 22081 / CBS 7064 / NBRC 10061 / NRRL Y-12695)</name>
    <name type="common">Hybrid yeast</name>
    <dbReference type="NCBI Taxonomy" id="559304"/>
    <lineage>
        <taxon>Eukaryota</taxon>
        <taxon>Fungi</taxon>
        <taxon>Dikarya</taxon>
        <taxon>Ascomycota</taxon>
        <taxon>Saccharomycotina</taxon>
        <taxon>Pichiomycetes</taxon>
        <taxon>Debaryomycetaceae</taxon>
        <taxon>Millerozyma</taxon>
    </lineage>
</organism>
<dbReference type="GO" id="GO:0006281">
    <property type="term" value="P:DNA repair"/>
    <property type="evidence" value="ECO:0007669"/>
    <property type="project" value="UniProtKB-KW"/>
</dbReference>
<evidence type="ECO:0000256" key="2">
    <source>
        <dbReference type="ARBA" id="ARBA00022679"/>
    </source>
</evidence>
<dbReference type="Gene3D" id="3.30.70.270">
    <property type="match status" value="1"/>
</dbReference>
<dbReference type="GO" id="GO:0009314">
    <property type="term" value="P:response to radiation"/>
    <property type="evidence" value="ECO:0007669"/>
    <property type="project" value="TreeGrafter"/>
</dbReference>
<evidence type="ECO:0000256" key="4">
    <source>
        <dbReference type="ARBA" id="ARBA00022763"/>
    </source>
</evidence>
<dbReference type="GO" id="GO:0003887">
    <property type="term" value="F:DNA-directed DNA polymerase activity"/>
    <property type="evidence" value="ECO:0007669"/>
    <property type="project" value="TreeGrafter"/>
</dbReference>
<dbReference type="Gene3D" id="3.40.1170.60">
    <property type="match status" value="1"/>
</dbReference>
<sequence length="693" mass="78444">MSVVNHRSNKYAVFNSASESKFCFKDLRALNNPKVSFKSPLSVIAHIDLNAFFAQVEQIRLNLSSNDPIVCAQWSSLIAVSYAARAYGINRMDTIKVARAKCPDLIIAHAAVFQKGNSHWAYVPGLPDPDIHKVSLDPYRRESRKIFKVIKLFCKNVEKASVDEGYIDLGSLIYERLRKIFPEIADCEHQDDNELLPPLPDKSSSVIRAYGEIYYNKETLKLKKKDFPIRLHDWDDACILLGSQILFEIRWEIFKVLGFTTSGGVARNKVMAKLAGGFLKPDNQTIILNSNINSFLENFELDDMRSMGGKAGQLILKTLGVPTDTKSNTIAYIRDNFTLGELKDKLSNDSVTSEKIYDLVRGNYSEELTFRTDVKSMMSRKNFTSRTYVTTLKDAIDWLKVFSGDLVNRIVELDDESMNLENDDSKGTKGFVRRPKLVAAQVTTTSYVKHSKQSPIPVSKSLDKLQSTIEEETLKLLIDILDSYTYVSKLNGGQSLQELLKNGTDLKCINIVPLANISIGVSNFVKYNELNFIDTYTGKGTAFDSTALKLTGNTDRDLKAASVSESREKSTTTDEDRKDYVKSLFEKFYEQQDNTPKRNTESFRISKRSKQNHSSSSVKYNIMDRLKNMSAVRSSRTGDVMPDQEEELITDNYCNSCQQEIEDVTEHKDYHYALNLSKQFAEVDGGEDLNFNC</sequence>
<dbReference type="EMBL" id="FO082049">
    <property type="protein sequence ID" value="CCE83458.1"/>
    <property type="molecule type" value="Genomic_DNA"/>
</dbReference>
<keyword evidence="8" id="KW-0539">Nucleus</keyword>
<keyword evidence="7" id="KW-0234">DNA repair</keyword>
<evidence type="ECO:0000313" key="14">
    <source>
        <dbReference type="Proteomes" id="UP000005222"/>
    </source>
</evidence>
<dbReference type="InterPro" id="IPR043128">
    <property type="entry name" value="Rev_trsase/Diguanyl_cyclase"/>
</dbReference>
<dbReference type="GO" id="GO:0005657">
    <property type="term" value="C:replication fork"/>
    <property type="evidence" value="ECO:0007669"/>
    <property type="project" value="TreeGrafter"/>
</dbReference>
<dbReference type="Pfam" id="PF00817">
    <property type="entry name" value="IMS"/>
    <property type="match status" value="1"/>
</dbReference>
<evidence type="ECO:0000313" key="12">
    <source>
        <dbReference type="EMBL" id="CCE83458.1"/>
    </source>
</evidence>
<dbReference type="eggNOG" id="KOG2095">
    <property type="taxonomic scope" value="Eukaryota"/>
</dbReference>
<dbReference type="InterPro" id="IPR043502">
    <property type="entry name" value="DNA/RNA_pol_sf"/>
</dbReference>
<evidence type="ECO:0000256" key="8">
    <source>
        <dbReference type="ARBA" id="ARBA00023242"/>
    </source>
</evidence>
<evidence type="ECO:0000256" key="6">
    <source>
        <dbReference type="ARBA" id="ARBA00022833"/>
    </source>
</evidence>
<reference evidence="13" key="1">
    <citation type="submission" date="2011-10" db="EMBL/GenBank/DDBJ databases">
        <authorList>
            <person name="Genoscope - CEA"/>
        </authorList>
    </citation>
    <scope>NUCLEOTIDE SEQUENCE</scope>
</reference>
<dbReference type="OMA" id="ACLAGEC"/>
<feature type="domain" description="UBZ3-type" evidence="11">
    <location>
        <begin position="647"/>
        <end position="679"/>
    </location>
</feature>
<dbReference type="SUPFAM" id="SSF100879">
    <property type="entry name" value="Lesion bypass DNA polymerase (Y-family), little finger domain"/>
    <property type="match status" value="1"/>
</dbReference>
<dbReference type="PANTHER" id="PTHR45873">
    <property type="entry name" value="DNA POLYMERASE ETA"/>
    <property type="match status" value="1"/>
</dbReference>
<dbReference type="GO" id="GO:0007064">
    <property type="term" value="P:mitotic sister chromatid cohesion"/>
    <property type="evidence" value="ECO:0007669"/>
    <property type="project" value="UniProtKB-ARBA"/>
</dbReference>
<evidence type="ECO:0000313" key="13">
    <source>
        <dbReference type="EMBL" id="CCE84489.1"/>
    </source>
</evidence>
<dbReference type="InterPro" id="IPR001126">
    <property type="entry name" value="UmuC"/>
</dbReference>
<dbReference type="InterPro" id="IPR041298">
    <property type="entry name" value="UBZ3"/>
</dbReference>
<feature type="compositionally biased region" description="Basic and acidic residues" evidence="9">
    <location>
        <begin position="591"/>
        <end position="601"/>
    </location>
</feature>
<dbReference type="HOGENOM" id="CLU_012348_7_1_1"/>